<keyword evidence="6" id="KW-1185">Reference proteome</keyword>
<evidence type="ECO:0000256" key="1">
    <source>
        <dbReference type="ARBA" id="ARBA00010394"/>
    </source>
</evidence>
<evidence type="ECO:0000313" key="6">
    <source>
        <dbReference type="Proteomes" id="UP001157006"/>
    </source>
</evidence>
<dbReference type="AlphaFoldDB" id="A0AAV0ZMN0"/>
<name>A0AAV0ZMN0_VICFA</name>
<keyword evidence="3" id="KW-0677">Repeat</keyword>
<organism evidence="5 6">
    <name type="scientific">Vicia faba</name>
    <name type="common">Broad bean</name>
    <name type="synonym">Faba vulgaris</name>
    <dbReference type="NCBI Taxonomy" id="3906"/>
    <lineage>
        <taxon>Eukaryota</taxon>
        <taxon>Viridiplantae</taxon>
        <taxon>Streptophyta</taxon>
        <taxon>Embryophyta</taxon>
        <taxon>Tracheophyta</taxon>
        <taxon>Spermatophyta</taxon>
        <taxon>Magnoliopsida</taxon>
        <taxon>eudicotyledons</taxon>
        <taxon>Gunneridae</taxon>
        <taxon>Pentapetalae</taxon>
        <taxon>rosids</taxon>
        <taxon>fabids</taxon>
        <taxon>Fabales</taxon>
        <taxon>Fabaceae</taxon>
        <taxon>Papilionoideae</taxon>
        <taxon>50 kb inversion clade</taxon>
        <taxon>NPAAA clade</taxon>
        <taxon>Hologalegina</taxon>
        <taxon>IRL clade</taxon>
        <taxon>Fabeae</taxon>
        <taxon>Vicia</taxon>
    </lineage>
</organism>
<protein>
    <submittedName>
        <fullName evidence="5">Uncharacterized protein</fullName>
    </submittedName>
</protein>
<dbReference type="InterPro" id="IPR011989">
    <property type="entry name" value="ARM-like"/>
</dbReference>
<evidence type="ECO:0000256" key="4">
    <source>
        <dbReference type="ARBA" id="ARBA00022927"/>
    </source>
</evidence>
<keyword evidence="2" id="KW-0813">Transport</keyword>
<evidence type="ECO:0000256" key="2">
    <source>
        <dbReference type="ARBA" id="ARBA00022448"/>
    </source>
</evidence>
<dbReference type="Gene3D" id="1.25.10.10">
    <property type="entry name" value="Leucine-rich Repeat Variant"/>
    <property type="match status" value="1"/>
</dbReference>
<evidence type="ECO:0000313" key="5">
    <source>
        <dbReference type="EMBL" id="CAI8599489.1"/>
    </source>
</evidence>
<dbReference type="Pfam" id="PF00514">
    <property type="entry name" value="Arm"/>
    <property type="match status" value="1"/>
</dbReference>
<dbReference type="SUPFAM" id="SSF48371">
    <property type="entry name" value="ARM repeat"/>
    <property type="match status" value="1"/>
</dbReference>
<reference evidence="5 6" key="1">
    <citation type="submission" date="2023-01" db="EMBL/GenBank/DDBJ databases">
        <authorList>
            <person name="Kreplak J."/>
        </authorList>
    </citation>
    <scope>NUCLEOTIDE SEQUENCE [LARGE SCALE GENOMIC DNA]</scope>
</reference>
<evidence type="ECO:0000256" key="3">
    <source>
        <dbReference type="ARBA" id="ARBA00022737"/>
    </source>
</evidence>
<dbReference type="Proteomes" id="UP001157006">
    <property type="component" value="Chromosome 2"/>
</dbReference>
<dbReference type="EMBL" id="OX451737">
    <property type="protein sequence ID" value="CAI8599489.1"/>
    <property type="molecule type" value="Genomic_DNA"/>
</dbReference>
<dbReference type="SMART" id="SM00185">
    <property type="entry name" value="ARM"/>
    <property type="match status" value="1"/>
</dbReference>
<proteinExistence type="inferred from homology"/>
<dbReference type="GO" id="GO:0015031">
    <property type="term" value="P:protein transport"/>
    <property type="evidence" value="ECO:0007669"/>
    <property type="project" value="UniProtKB-KW"/>
</dbReference>
<keyword evidence="4" id="KW-0653">Protein transport</keyword>
<gene>
    <name evidence="5" type="ORF">VFH_II177520</name>
</gene>
<sequence>MGRSPMKGGHGGNFTWVGLLNIYVPSSYRALVSSSFHRSAFIDPAVIDVNIIPPLVVLVQNSEFDIKKEAARAISNATSGGSHEQLKYWIVTVCLEGLENILKIGEADKNVSNGCESVSPK</sequence>
<accession>A0AAV0ZMN0</accession>
<comment type="similarity">
    <text evidence="1">Belongs to the importin alpha family.</text>
</comment>
<dbReference type="PANTHER" id="PTHR23316">
    <property type="entry name" value="IMPORTIN ALPHA"/>
    <property type="match status" value="1"/>
</dbReference>
<dbReference type="InterPro" id="IPR000225">
    <property type="entry name" value="Armadillo"/>
</dbReference>
<dbReference type="InterPro" id="IPR016024">
    <property type="entry name" value="ARM-type_fold"/>
</dbReference>